<keyword evidence="2" id="KW-1185">Reference proteome</keyword>
<accession>A0ABQ6PYW5</accession>
<comment type="caution">
    <text evidence="1">The sequence shown here is derived from an EMBL/GenBank/DDBJ whole genome shotgun (WGS) entry which is preliminary data.</text>
</comment>
<evidence type="ECO:0000313" key="2">
    <source>
        <dbReference type="Proteomes" id="UP001307705"/>
    </source>
</evidence>
<gene>
    <name evidence="1" type="ORF">Ataiwa_06650</name>
</gene>
<evidence type="ECO:0000313" key="1">
    <source>
        <dbReference type="EMBL" id="GMQ32393.1"/>
    </source>
</evidence>
<name>A0ABQ6PYW5_9BACT</name>
<organism evidence="1 2">
    <name type="scientific">Algoriphagus taiwanensis</name>
    <dbReference type="NCBI Taxonomy" id="1445656"/>
    <lineage>
        <taxon>Bacteria</taxon>
        <taxon>Pseudomonadati</taxon>
        <taxon>Bacteroidota</taxon>
        <taxon>Cytophagia</taxon>
        <taxon>Cytophagales</taxon>
        <taxon>Cyclobacteriaceae</taxon>
        <taxon>Algoriphagus</taxon>
    </lineage>
</organism>
<proteinExistence type="predicted"/>
<protein>
    <submittedName>
        <fullName evidence="1">Uncharacterized protein</fullName>
    </submittedName>
</protein>
<dbReference type="EMBL" id="BTPE01000002">
    <property type="protein sequence ID" value="GMQ32393.1"/>
    <property type="molecule type" value="Genomic_DNA"/>
</dbReference>
<reference evidence="1 2" key="1">
    <citation type="submission" date="2023-08" db="EMBL/GenBank/DDBJ databases">
        <title>Draft genome sequence of Algoriphagus taiwanensis.</title>
        <authorList>
            <person name="Takatani N."/>
            <person name="Hosokawa M."/>
            <person name="Sawabe T."/>
        </authorList>
    </citation>
    <scope>NUCLEOTIDE SEQUENCE [LARGE SCALE GENOMIC DNA]</scope>
    <source>
        <strain evidence="1 2">JCM 19755</strain>
    </source>
</reference>
<dbReference type="Proteomes" id="UP001307705">
    <property type="component" value="Unassembled WGS sequence"/>
</dbReference>
<sequence>MAFLLKYLFDDKADQKNDGEDNSSYDDKFHVGVFLENFIRGGMVF</sequence>